<keyword evidence="1" id="KW-0175">Coiled coil</keyword>
<feature type="compositionally biased region" description="Polar residues" evidence="2">
    <location>
        <begin position="160"/>
        <end position="170"/>
    </location>
</feature>
<evidence type="ECO:0000259" key="3">
    <source>
        <dbReference type="PROSITE" id="PS50013"/>
    </source>
</evidence>
<proteinExistence type="predicted"/>
<accession>A0ABN7UCJ9</accession>
<protein>
    <submittedName>
        <fullName evidence="4">33328_t:CDS:1</fullName>
    </submittedName>
</protein>
<feature type="region of interest" description="Disordered" evidence="2">
    <location>
        <begin position="210"/>
        <end position="232"/>
    </location>
</feature>
<dbReference type="InterPro" id="IPR016197">
    <property type="entry name" value="Chromo-like_dom_sf"/>
</dbReference>
<dbReference type="EMBL" id="CAJVQB010001736">
    <property type="protein sequence ID" value="CAG8548294.1"/>
    <property type="molecule type" value="Genomic_DNA"/>
</dbReference>
<evidence type="ECO:0000313" key="4">
    <source>
        <dbReference type="EMBL" id="CAG8548294.1"/>
    </source>
</evidence>
<feature type="compositionally biased region" description="Polar residues" evidence="2">
    <location>
        <begin position="138"/>
        <end position="153"/>
    </location>
</feature>
<feature type="region of interest" description="Disordered" evidence="2">
    <location>
        <begin position="113"/>
        <end position="170"/>
    </location>
</feature>
<dbReference type="Proteomes" id="UP000789901">
    <property type="component" value="Unassembled WGS sequence"/>
</dbReference>
<dbReference type="CDD" id="cd00024">
    <property type="entry name" value="CD_CSD"/>
    <property type="match status" value="1"/>
</dbReference>
<evidence type="ECO:0000256" key="1">
    <source>
        <dbReference type="SAM" id="Coils"/>
    </source>
</evidence>
<name>A0ABN7UCJ9_GIGMA</name>
<organism evidence="4 5">
    <name type="scientific">Gigaspora margarita</name>
    <dbReference type="NCBI Taxonomy" id="4874"/>
    <lineage>
        <taxon>Eukaryota</taxon>
        <taxon>Fungi</taxon>
        <taxon>Fungi incertae sedis</taxon>
        <taxon>Mucoromycota</taxon>
        <taxon>Glomeromycotina</taxon>
        <taxon>Glomeromycetes</taxon>
        <taxon>Diversisporales</taxon>
        <taxon>Gigasporaceae</taxon>
        <taxon>Gigaspora</taxon>
    </lineage>
</organism>
<evidence type="ECO:0000313" key="5">
    <source>
        <dbReference type="Proteomes" id="UP000789901"/>
    </source>
</evidence>
<comment type="caution">
    <text evidence="4">The sequence shown here is derived from an EMBL/GenBank/DDBJ whole genome shotgun (WGS) entry which is preliminary data.</text>
</comment>
<sequence length="484" mass="56112">MPKGNYWEAVRILDEKIINSISYYFVQWKGVDQNGDPWKPSWEPETNCTQALIEDWRNVKNSKEIVIKNTRQVCRRSSVASSMTISSDDESKALEQILMNEIYEGQSQNCNNITSNLSPIDPETNSETSTIIGDDETSNPQPNREAQNTSNVFASIKLISPTTKRPMSDNENFVEKDENNFSVKKLRTDKLSRDYESIDELEKQFFLSKQSKTALETPPPTTPSSVKDHLSDSESIISDSENELDKTENRKINCLATTHNQDTNSNDLPYLINQTSVRNEAIATLLQEREYYHKTVMRFENDWKNQQAKNEKLTQENNQTQKELHDKQIELSNARLQLQQLQEQLTCMEESCNKKDEKARNLELELEDIKKQFDFRHKNDQEQIAKLQKTKDLLTEENQKLTSEIENLKVAINNASQNFSINRHSTRSSGNVKTLRVENDKLRSQIKMMSLKCELQQQSTKIIEEAAIRHESTVRFLLKQMNME</sequence>
<dbReference type="InterPro" id="IPR000953">
    <property type="entry name" value="Chromo/chromo_shadow_dom"/>
</dbReference>
<feature type="domain" description="Chromo" evidence="3">
    <location>
        <begin position="7"/>
        <end position="47"/>
    </location>
</feature>
<feature type="coiled-coil region" evidence="1">
    <location>
        <begin position="296"/>
        <end position="452"/>
    </location>
</feature>
<gene>
    <name evidence="4" type="ORF">GMARGA_LOCUS4428</name>
</gene>
<evidence type="ECO:0000256" key="2">
    <source>
        <dbReference type="SAM" id="MobiDB-lite"/>
    </source>
</evidence>
<dbReference type="Gene3D" id="2.40.50.40">
    <property type="match status" value="1"/>
</dbReference>
<reference evidence="4 5" key="1">
    <citation type="submission" date="2021-06" db="EMBL/GenBank/DDBJ databases">
        <authorList>
            <person name="Kallberg Y."/>
            <person name="Tangrot J."/>
            <person name="Rosling A."/>
        </authorList>
    </citation>
    <scope>NUCLEOTIDE SEQUENCE [LARGE SCALE GENOMIC DNA]</scope>
    <source>
        <strain evidence="4 5">120-4 pot B 10/14</strain>
    </source>
</reference>
<dbReference type="SUPFAM" id="SSF54160">
    <property type="entry name" value="Chromo domain-like"/>
    <property type="match status" value="1"/>
</dbReference>
<dbReference type="PROSITE" id="PS50013">
    <property type="entry name" value="CHROMO_2"/>
    <property type="match status" value="1"/>
</dbReference>
<feature type="compositionally biased region" description="Polar residues" evidence="2">
    <location>
        <begin position="113"/>
        <end position="131"/>
    </location>
</feature>
<keyword evidence="5" id="KW-1185">Reference proteome</keyword>